<dbReference type="InterPro" id="IPR001647">
    <property type="entry name" value="HTH_TetR"/>
</dbReference>
<evidence type="ECO:0000313" key="7">
    <source>
        <dbReference type="EMBL" id="KUN92528.1"/>
    </source>
</evidence>
<gene>
    <name evidence="7" type="ORF">AQJ67_40320</name>
</gene>
<evidence type="ECO:0000313" key="8">
    <source>
        <dbReference type="Proteomes" id="UP000053429"/>
    </source>
</evidence>
<feature type="domain" description="HTH tetR-type" evidence="6">
    <location>
        <begin position="45"/>
        <end position="105"/>
    </location>
</feature>
<evidence type="ECO:0000259" key="6">
    <source>
        <dbReference type="PROSITE" id="PS50977"/>
    </source>
</evidence>
<name>A0A101THM9_9ACTN</name>
<dbReference type="RefSeq" id="WP_062724482.1">
    <property type="nucleotide sequence ID" value="NZ_KQ948944.1"/>
</dbReference>
<dbReference type="PRINTS" id="PR00455">
    <property type="entry name" value="HTHTETR"/>
</dbReference>
<dbReference type="PROSITE" id="PS50977">
    <property type="entry name" value="HTH_TETR_2"/>
    <property type="match status" value="1"/>
</dbReference>
<dbReference type="InterPro" id="IPR023772">
    <property type="entry name" value="DNA-bd_HTH_TetR-type_CS"/>
</dbReference>
<evidence type="ECO:0000256" key="2">
    <source>
        <dbReference type="ARBA" id="ARBA00023125"/>
    </source>
</evidence>
<feature type="compositionally biased region" description="Polar residues" evidence="5">
    <location>
        <begin position="28"/>
        <end position="40"/>
    </location>
</feature>
<dbReference type="Pfam" id="PF00440">
    <property type="entry name" value="TetR_N"/>
    <property type="match status" value="1"/>
</dbReference>
<dbReference type="Proteomes" id="UP000053429">
    <property type="component" value="Unassembled WGS sequence"/>
</dbReference>
<dbReference type="GO" id="GO:0003700">
    <property type="term" value="F:DNA-binding transcription factor activity"/>
    <property type="evidence" value="ECO:0007669"/>
    <property type="project" value="TreeGrafter"/>
</dbReference>
<evidence type="ECO:0000256" key="3">
    <source>
        <dbReference type="ARBA" id="ARBA00023163"/>
    </source>
</evidence>
<feature type="region of interest" description="Disordered" evidence="5">
    <location>
        <begin position="1"/>
        <end position="45"/>
    </location>
</feature>
<keyword evidence="2 4" id="KW-0238">DNA-binding</keyword>
<accession>A0A101THM9</accession>
<proteinExistence type="predicted"/>
<dbReference type="PROSITE" id="PS01081">
    <property type="entry name" value="HTH_TETR_1"/>
    <property type="match status" value="1"/>
</dbReference>
<dbReference type="Pfam" id="PF17932">
    <property type="entry name" value="TetR_C_24"/>
    <property type="match status" value="1"/>
</dbReference>
<reference evidence="7 8" key="1">
    <citation type="submission" date="2015-10" db="EMBL/GenBank/DDBJ databases">
        <title>Draft genome sequence of Streptomyces caeruleatus NRRL B-24802, type strain for the species Streptomyces caeruleatus.</title>
        <authorList>
            <person name="Ruckert C."/>
            <person name="Winkler A."/>
            <person name="Kalinowski J."/>
            <person name="Kampfer P."/>
            <person name="Glaeser S."/>
        </authorList>
    </citation>
    <scope>NUCLEOTIDE SEQUENCE [LARGE SCALE GENOMIC DNA]</scope>
    <source>
        <strain evidence="7 8">NRRL B-24802</strain>
    </source>
</reference>
<protein>
    <submittedName>
        <fullName evidence="7">TetR family transcriptional regulator</fullName>
    </submittedName>
</protein>
<dbReference type="SUPFAM" id="SSF48498">
    <property type="entry name" value="Tetracyclin repressor-like, C-terminal domain"/>
    <property type="match status" value="1"/>
</dbReference>
<dbReference type="AlphaFoldDB" id="A0A101THM9"/>
<dbReference type="STRING" id="661399.AQJ67_40320"/>
<keyword evidence="8" id="KW-1185">Reference proteome</keyword>
<dbReference type="Gene3D" id="1.10.357.10">
    <property type="entry name" value="Tetracycline Repressor, domain 2"/>
    <property type="match status" value="1"/>
</dbReference>
<dbReference type="InterPro" id="IPR050109">
    <property type="entry name" value="HTH-type_TetR-like_transc_reg"/>
</dbReference>
<feature type="DNA-binding region" description="H-T-H motif" evidence="4">
    <location>
        <begin position="68"/>
        <end position="87"/>
    </location>
</feature>
<evidence type="ECO:0000256" key="1">
    <source>
        <dbReference type="ARBA" id="ARBA00023015"/>
    </source>
</evidence>
<dbReference type="Gene3D" id="1.10.10.60">
    <property type="entry name" value="Homeodomain-like"/>
    <property type="match status" value="1"/>
</dbReference>
<sequence length="275" mass="30394">MASKDTDVTSSAPEQSSKPRRQSKPRPTRQSVSNGAQSRSSARRELVEKEIMEQATRLFAERGFASTTLQDIAAATGLTRPALYHYVANKDELLSRLVSEITEAPAVLLHEINERTDLSPLGKLHAMATSLALHQAESPDRFLLLVRSEAELSDDIGAKYRQNRRQVLKEFIRLIEAGIRAGEIRTVDPRTAALGIIGMLNWIAWWHRPGDPGEDKAIATELARMAVQSLAQTDGAAKVPEGPAQAIGLLRQNLDHLERLLESPHNGTAFPEEDW</sequence>
<dbReference type="OrthoDB" id="3190535at2"/>
<keyword evidence="1" id="KW-0805">Transcription regulation</keyword>
<dbReference type="InterPro" id="IPR041490">
    <property type="entry name" value="KstR2_TetR_C"/>
</dbReference>
<keyword evidence="3" id="KW-0804">Transcription</keyword>
<evidence type="ECO:0000256" key="5">
    <source>
        <dbReference type="SAM" id="MobiDB-lite"/>
    </source>
</evidence>
<organism evidence="7 8">
    <name type="scientific">Streptomyces caeruleatus</name>
    <dbReference type="NCBI Taxonomy" id="661399"/>
    <lineage>
        <taxon>Bacteria</taxon>
        <taxon>Bacillati</taxon>
        <taxon>Actinomycetota</taxon>
        <taxon>Actinomycetes</taxon>
        <taxon>Kitasatosporales</taxon>
        <taxon>Streptomycetaceae</taxon>
        <taxon>Streptomyces</taxon>
    </lineage>
</organism>
<dbReference type="PANTHER" id="PTHR30055:SF234">
    <property type="entry name" value="HTH-TYPE TRANSCRIPTIONAL REGULATOR BETI"/>
    <property type="match status" value="1"/>
</dbReference>
<comment type="caution">
    <text evidence="7">The sequence shown here is derived from an EMBL/GenBank/DDBJ whole genome shotgun (WGS) entry which is preliminary data.</text>
</comment>
<dbReference type="PANTHER" id="PTHR30055">
    <property type="entry name" value="HTH-TYPE TRANSCRIPTIONAL REGULATOR RUTR"/>
    <property type="match status" value="1"/>
</dbReference>
<dbReference type="EMBL" id="LMWY01000058">
    <property type="protein sequence ID" value="KUN92528.1"/>
    <property type="molecule type" value="Genomic_DNA"/>
</dbReference>
<dbReference type="InterPro" id="IPR036271">
    <property type="entry name" value="Tet_transcr_reg_TetR-rel_C_sf"/>
</dbReference>
<evidence type="ECO:0000256" key="4">
    <source>
        <dbReference type="PROSITE-ProRule" id="PRU00335"/>
    </source>
</evidence>
<dbReference type="SUPFAM" id="SSF46689">
    <property type="entry name" value="Homeodomain-like"/>
    <property type="match status" value="1"/>
</dbReference>
<dbReference type="InterPro" id="IPR009057">
    <property type="entry name" value="Homeodomain-like_sf"/>
</dbReference>
<feature type="compositionally biased region" description="Basic residues" evidence="5">
    <location>
        <begin position="18"/>
        <end position="27"/>
    </location>
</feature>
<dbReference type="GO" id="GO:0000976">
    <property type="term" value="F:transcription cis-regulatory region binding"/>
    <property type="evidence" value="ECO:0007669"/>
    <property type="project" value="TreeGrafter"/>
</dbReference>